<gene>
    <name evidence="1" type="ORF">DOFOFD_01235</name>
</gene>
<protein>
    <submittedName>
        <fullName evidence="1">Uncharacterized protein</fullName>
    </submittedName>
</protein>
<evidence type="ECO:0000313" key="2">
    <source>
        <dbReference type="Proteomes" id="UP001312908"/>
    </source>
</evidence>
<dbReference type="EMBL" id="JAWJZY010000001">
    <property type="protein sequence ID" value="MEE8657643.1"/>
    <property type="molecule type" value="Genomic_DNA"/>
</dbReference>
<reference evidence="1 2" key="1">
    <citation type="submission" date="2023-10" db="EMBL/GenBank/DDBJ databases">
        <title>Sorlinia euscelidii gen. nov., sp. nov., an acetic acid bacteria isolated from the gut of Euscelidius variegatus emitter.</title>
        <authorList>
            <person name="Michoud G."/>
            <person name="Marasco R."/>
            <person name="Seferji K."/>
            <person name="Gonella E."/>
            <person name="Garuglieri E."/>
            <person name="Alma A."/>
            <person name="Mapelli F."/>
            <person name="Borin S."/>
            <person name="Daffonchio D."/>
            <person name="Crotti E."/>
        </authorList>
    </citation>
    <scope>NUCLEOTIDE SEQUENCE [LARGE SCALE GENOMIC DNA]</scope>
    <source>
        <strain evidence="1 2">EV16P</strain>
    </source>
</reference>
<name>A0ABU7U0A8_9PROT</name>
<proteinExistence type="predicted"/>
<keyword evidence="2" id="KW-1185">Reference proteome</keyword>
<accession>A0ABU7U0A8</accession>
<evidence type="ECO:0000313" key="1">
    <source>
        <dbReference type="EMBL" id="MEE8657643.1"/>
    </source>
</evidence>
<dbReference type="Proteomes" id="UP001312908">
    <property type="component" value="Unassembled WGS sequence"/>
</dbReference>
<organism evidence="1 2">
    <name type="scientific">Sorlinia euscelidii</name>
    <dbReference type="NCBI Taxonomy" id="3081148"/>
    <lineage>
        <taxon>Bacteria</taxon>
        <taxon>Pseudomonadati</taxon>
        <taxon>Pseudomonadota</taxon>
        <taxon>Alphaproteobacteria</taxon>
        <taxon>Acetobacterales</taxon>
        <taxon>Acetobacteraceae</taxon>
        <taxon>Sorlinia</taxon>
    </lineage>
</organism>
<sequence length="55" mass="5887">MISRVAVAGQSGRLADSFRSFYALGQARGVSLKPCEIGLFPIFPAYLGEFGFSLS</sequence>
<comment type="caution">
    <text evidence="1">The sequence shown here is derived from an EMBL/GenBank/DDBJ whole genome shotgun (WGS) entry which is preliminary data.</text>
</comment>